<proteinExistence type="inferred from homology"/>
<dbReference type="HOGENOM" id="CLU_050131_3_0_5"/>
<dbReference type="Pfam" id="PF02630">
    <property type="entry name" value="SCO1-SenC"/>
    <property type="match status" value="1"/>
</dbReference>
<dbReference type="STRING" id="670307.HYPDE_27193"/>
<keyword evidence="6" id="KW-1185">Reference proteome</keyword>
<evidence type="ECO:0000256" key="4">
    <source>
        <dbReference type="PIRSR" id="PIRSR603782-2"/>
    </source>
</evidence>
<dbReference type="PANTHER" id="PTHR12151:SF25">
    <property type="entry name" value="LINALOOL DEHYDRATASE_ISOMERASE DOMAIN-CONTAINING PROTEIN"/>
    <property type="match status" value="1"/>
</dbReference>
<dbReference type="RefSeq" id="WP_015597155.1">
    <property type="nucleotide sequence ID" value="NC_021172.1"/>
</dbReference>
<dbReference type="AlphaFoldDB" id="N0B2E2"/>
<dbReference type="PANTHER" id="PTHR12151">
    <property type="entry name" value="ELECTRON TRANSPORT PROTIN SCO1/SENC FAMILY MEMBER"/>
    <property type="match status" value="1"/>
</dbReference>
<dbReference type="KEGG" id="hdt:HYPDE_27193"/>
<dbReference type="EMBL" id="CP005587">
    <property type="protein sequence ID" value="AGK57118.1"/>
    <property type="molecule type" value="Genomic_DNA"/>
</dbReference>
<feature type="binding site" evidence="3">
    <location>
        <position position="181"/>
    </location>
    <ligand>
        <name>Cu cation</name>
        <dbReference type="ChEBI" id="CHEBI:23378"/>
    </ligand>
</feature>
<evidence type="ECO:0000313" key="5">
    <source>
        <dbReference type="EMBL" id="AGK57118.1"/>
    </source>
</evidence>
<keyword evidence="2 3" id="KW-0186">Copper</keyword>
<dbReference type="SUPFAM" id="SSF52833">
    <property type="entry name" value="Thioredoxin-like"/>
    <property type="match status" value="1"/>
</dbReference>
<protein>
    <submittedName>
        <fullName evidence="5">Classical-complement-pathway C3/C5 convertase</fullName>
    </submittedName>
</protein>
<dbReference type="CDD" id="cd02968">
    <property type="entry name" value="SCO"/>
    <property type="match status" value="1"/>
</dbReference>
<dbReference type="GO" id="GO:0046872">
    <property type="term" value="F:metal ion binding"/>
    <property type="evidence" value="ECO:0007669"/>
    <property type="project" value="UniProtKB-KW"/>
</dbReference>
<keyword evidence="4" id="KW-1015">Disulfide bond</keyword>
<organism evidence="5 6">
    <name type="scientific">Hyphomicrobium denitrificans 1NES1</name>
    <dbReference type="NCBI Taxonomy" id="670307"/>
    <lineage>
        <taxon>Bacteria</taxon>
        <taxon>Pseudomonadati</taxon>
        <taxon>Pseudomonadota</taxon>
        <taxon>Alphaproteobacteria</taxon>
        <taxon>Hyphomicrobiales</taxon>
        <taxon>Hyphomicrobiaceae</taxon>
        <taxon>Hyphomicrobium</taxon>
    </lineage>
</organism>
<dbReference type="OrthoDB" id="9790194at2"/>
<dbReference type="InterPro" id="IPR036249">
    <property type="entry name" value="Thioredoxin-like_sf"/>
</dbReference>
<dbReference type="Proteomes" id="UP000005952">
    <property type="component" value="Chromosome"/>
</dbReference>
<evidence type="ECO:0000256" key="2">
    <source>
        <dbReference type="ARBA" id="ARBA00023008"/>
    </source>
</evidence>
<feature type="disulfide bond" description="Redox-active" evidence="4">
    <location>
        <begin position="92"/>
        <end position="96"/>
    </location>
</feature>
<name>N0B2E2_9HYPH</name>
<feature type="binding site" evidence="3">
    <location>
        <position position="92"/>
    </location>
    <ligand>
        <name>Cu cation</name>
        <dbReference type="ChEBI" id="CHEBI:23378"/>
    </ligand>
</feature>
<reference evidence="5 6" key="1">
    <citation type="journal article" date="2013" name="Genome Announc.">
        <title>Genome sequences for three denitrifying bacterial strains isolated from a uranium- and nitrate-contaminated subsurface environment.</title>
        <authorList>
            <person name="Venkatramanan R."/>
            <person name="Prakash O."/>
            <person name="Woyke T."/>
            <person name="Chain P."/>
            <person name="Goodwin L.A."/>
            <person name="Watson D."/>
            <person name="Brooks S."/>
            <person name="Kostka J.E."/>
            <person name="Green S.J."/>
        </authorList>
    </citation>
    <scope>NUCLEOTIDE SEQUENCE [LARGE SCALE GENOMIC DNA]</scope>
    <source>
        <strain evidence="5 6">1NES1</strain>
    </source>
</reference>
<feature type="binding site" evidence="3">
    <location>
        <position position="96"/>
    </location>
    <ligand>
        <name>Cu cation</name>
        <dbReference type="ChEBI" id="CHEBI:23378"/>
    </ligand>
</feature>
<dbReference type="eggNOG" id="COG1999">
    <property type="taxonomic scope" value="Bacteria"/>
</dbReference>
<gene>
    <name evidence="5" type="ORF">HYPDE_27193</name>
</gene>
<sequence>MRALRLIRWIAFVGIALLLVAIAVFEIAPGVREAVLPPSGGTASASNEDTVSVPAGVPIGGPFQLTDDKGHPITDADYRGRWMLVFFGYTNCPDECPLTLQKMAITLQDLGPLADRIAPLFITIDPGRDTPERLAGYLENFNARITGLTGSNEQIATVAKTYRVYYEPGRNEESGVDLVSHSTFLYLMDPTGKLNALFSQDVTPERLTAALRTRLSSPQQAMRANSEGKVAR</sequence>
<dbReference type="InterPro" id="IPR003782">
    <property type="entry name" value="SCO1/SenC"/>
</dbReference>
<accession>N0B2E2</accession>
<keyword evidence="3" id="KW-0479">Metal-binding</keyword>
<dbReference type="FunFam" id="3.40.30.10:FF:000013">
    <property type="entry name" value="Blast:Protein SCO1 homolog, mitochondrial"/>
    <property type="match status" value="1"/>
</dbReference>
<comment type="similarity">
    <text evidence="1">Belongs to the SCO1/2 family.</text>
</comment>
<evidence type="ECO:0000313" key="6">
    <source>
        <dbReference type="Proteomes" id="UP000005952"/>
    </source>
</evidence>
<evidence type="ECO:0000256" key="3">
    <source>
        <dbReference type="PIRSR" id="PIRSR603782-1"/>
    </source>
</evidence>
<evidence type="ECO:0000256" key="1">
    <source>
        <dbReference type="ARBA" id="ARBA00010996"/>
    </source>
</evidence>
<dbReference type="Gene3D" id="3.40.30.10">
    <property type="entry name" value="Glutaredoxin"/>
    <property type="match status" value="1"/>
</dbReference>